<name>A0ABN9PL39_9DINO</name>
<dbReference type="Proteomes" id="UP001189429">
    <property type="component" value="Unassembled WGS sequence"/>
</dbReference>
<gene>
    <name evidence="1" type="ORF">PCOR1329_LOCUS2103</name>
</gene>
<reference evidence="1" key="1">
    <citation type="submission" date="2023-10" db="EMBL/GenBank/DDBJ databases">
        <authorList>
            <person name="Chen Y."/>
            <person name="Shah S."/>
            <person name="Dougan E. K."/>
            <person name="Thang M."/>
            <person name="Chan C."/>
        </authorList>
    </citation>
    <scope>NUCLEOTIDE SEQUENCE [LARGE SCALE GENOMIC DNA]</scope>
</reference>
<proteinExistence type="predicted"/>
<comment type="caution">
    <text evidence="1">The sequence shown here is derived from an EMBL/GenBank/DDBJ whole genome shotgun (WGS) entry which is preliminary data.</text>
</comment>
<evidence type="ECO:0000313" key="1">
    <source>
        <dbReference type="EMBL" id="CAK0791044.1"/>
    </source>
</evidence>
<sequence>MFNPADPWAQRSMLASSENLPESLRVLSPANPRGTWLHVFETWLRHRGKDFPSPNFDVDLAAFLKSNSDFEESFLKEPGSGVVRACMVDFHLELGEFADIGTALQ</sequence>
<evidence type="ECO:0000313" key="2">
    <source>
        <dbReference type="Proteomes" id="UP001189429"/>
    </source>
</evidence>
<dbReference type="EMBL" id="CAUYUJ010000521">
    <property type="protein sequence ID" value="CAK0791044.1"/>
    <property type="molecule type" value="Genomic_DNA"/>
</dbReference>
<accession>A0ABN9PL39</accession>
<keyword evidence="2" id="KW-1185">Reference proteome</keyword>
<protein>
    <submittedName>
        <fullName evidence="1">Uncharacterized protein</fullName>
    </submittedName>
</protein>
<feature type="non-terminal residue" evidence="1">
    <location>
        <position position="105"/>
    </location>
</feature>
<organism evidence="1 2">
    <name type="scientific">Prorocentrum cordatum</name>
    <dbReference type="NCBI Taxonomy" id="2364126"/>
    <lineage>
        <taxon>Eukaryota</taxon>
        <taxon>Sar</taxon>
        <taxon>Alveolata</taxon>
        <taxon>Dinophyceae</taxon>
        <taxon>Prorocentrales</taxon>
        <taxon>Prorocentraceae</taxon>
        <taxon>Prorocentrum</taxon>
    </lineage>
</organism>